<reference evidence="2 3" key="1">
    <citation type="submission" date="2014-02" db="EMBL/GenBank/DDBJ databases">
        <title>Draft genome sequence of Lysinibacillus odysseyi NBRC 100172.</title>
        <authorList>
            <person name="Zhang F."/>
            <person name="Wang G."/>
            <person name="Zhang L."/>
        </authorList>
    </citation>
    <scope>NUCLEOTIDE SEQUENCE [LARGE SCALE GENOMIC DNA]</scope>
    <source>
        <strain evidence="2 3">NBRC 100172</strain>
    </source>
</reference>
<organism evidence="2 3">
    <name type="scientific">Lysinibacillus odysseyi 34hs-1 = NBRC 100172</name>
    <dbReference type="NCBI Taxonomy" id="1220589"/>
    <lineage>
        <taxon>Bacteria</taxon>
        <taxon>Bacillati</taxon>
        <taxon>Bacillota</taxon>
        <taxon>Bacilli</taxon>
        <taxon>Bacillales</taxon>
        <taxon>Bacillaceae</taxon>
        <taxon>Lysinibacillus</taxon>
    </lineage>
</organism>
<dbReference type="STRING" id="1220589.CD32_12360"/>
<dbReference type="RefSeq" id="WP_036155013.1">
    <property type="nucleotide sequence ID" value="NZ_AVCX01000005.1"/>
</dbReference>
<dbReference type="OrthoDB" id="2736315at2"/>
<dbReference type="AlphaFoldDB" id="A0A0A3II56"/>
<feature type="transmembrane region" description="Helical" evidence="1">
    <location>
        <begin position="37"/>
        <end position="60"/>
    </location>
</feature>
<proteinExistence type="predicted"/>
<keyword evidence="3" id="KW-1185">Reference proteome</keyword>
<dbReference type="PROSITE" id="PS51257">
    <property type="entry name" value="PROKAR_LIPOPROTEIN"/>
    <property type="match status" value="1"/>
</dbReference>
<keyword evidence="1" id="KW-1133">Transmembrane helix</keyword>
<evidence type="ECO:0000313" key="3">
    <source>
        <dbReference type="Proteomes" id="UP000030437"/>
    </source>
</evidence>
<keyword evidence="1" id="KW-0812">Transmembrane</keyword>
<sequence length="91" mass="10130">MRKQTILWGLLVTGCLLGIYAQSLAYFLEGIFNTGWPIAYLTFVTVSSYVLLIFVAGISLWKKLGPLLTATLSVGGMVSMWSFFVLAMWWG</sequence>
<feature type="transmembrane region" description="Helical" evidence="1">
    <location>
        <begin position="67"/>
        <end position="90"/>
    </location>
</feature>
<gene>
    <name evidence="2" type="ORF">CD32_12360</name>
</gene>
<dbReference type="EMBL" id="JPVP01000056">
    <property type="protein sequence ID" value="KGR84379.1"/>
    <property type="molecule type" value="Genomic_DNA"/>
</dbReference>
<evidence type="ECO:0000313" key="2">
    <source>
        <dbReference type="EMBL" id="KGR84379.1"/>
    </source>
</evidence>
<accession>A0A0A3II56</accession>
<protein>
    <submittedName>
        <fullName evidence="2">Uncharacterized protein</fullName>
    </submittedName>
</protein>
<evidence type="ECO:0000256" key="1">
    <source>
        <dbReference type="SAM" id="Phobius"/>
    </source>
</evidence>
<name>A0A0A3II56_9BACI</name>
<keyword evidence="1" id="KW-0472">Membrane</keyword>
<dbReference type="Proteomes" id="UP000030437">
    <property type="component" value="Unassembled WGS sequence"/>
</dbReference>
<comment type="caution">
    <text evidence="2">The sequence shown here is derived from an EMBL/GenBank/DDBJ whole genome shotgun (WGS) entry which is preliminary data.</text>
</comment>